<dbReference type="InterPro" id="IPR042185">
    <property type="entry name" value="Serpin_sf_2"/>
</dbReference>
<dbReference type="AlphaFoldDB" id="A0A8J1TE42"/>
<dbReference type="PANTHER" id="PTHR11461:SF372">
    <property type="entry name" value="ACCESSORY GLAND PROTEIN ACP76A-RELATED"/>
    <property type="match status" value="1"/>
</dbReference>
<name>A0A8J1TE42_OWEFU</name>
<dbReference type="CDD" id="cd00172">
    <property type="entry name" value="serpin"/>
    <property type="match status" value="1"/>
</dbReference>
<dbReference type="InterPro" id="IPR000215">
    <property type="entry name" value="Serpin_fam"/>
</dbReference>
<accession>A0A8J1TE42</accession>
<dbReference type="InterPro" id="IPR023796">
    <property type="entry name" value="Serpin_dom"/>
</dbReference>
<protein>
    <submittedName>
        <fullName evidence="2">Uncharacterized protein</fullName>
    </submittedName>
</protein>
<dbReference type="GO" id="GO:0004867">
    <property type="term" value="F:serine-type endopeptidase inhibitor activity"/>
    <property type="evidence" value="ECO:0007669"/>
    <property type="project" value="InterPro"/>
</dbReference>
<proteinExistence type="inferred from homology"/>
<dbReference type="SUPFAM" id="SSF56574">
    <property type="entry name" value="Serpins"/>
    <property type="match status" value="1"/>
</dbReference>
<dbReference type="InterPro" id="IPR036186">
    <property type="entry name" value="Serpin_sf"/>
</dbReference>
<sequence length="548" mass="61595">WIQHTMALLKAVITLTILSICFKLNNAKIDGITIGKGKGKGKGGSIKEAGGNTGDSESSEETKLKKSNSSSKYGPGKKAVCPDVDRLTKAIDNFSVDVYKAFVKNKQTENVIFSPLSISIIMSMVMLGAEGSTLDELKRALHVGSLVEKGVLHQAYKCVNDELWNDSTDNMALAANRIYHDISFDVKATFIEDIKTFYRASVKQLDFTDIEESMEEINDWVSYRTNKLIPNILSEGDIDSLTVMVLVNAIYFKGQWLEKFDPASTIADTFFMSHNRSIQVAMMRQAGSHRYYHSSELKAQFVELSYSANKDSETVMIIVLPDDRGGLEELENTLTDDVLNTALEKLVNVEKAFVYLPRLAFKSKVKLRNLLKDIGLVDLFSGNINLNGLSDDPRMDISEIIHEAAIDIHEEGTEAMAMSALVSSRSISEPPVTVHCNHPYMLLVRDRSRHVTLFMGRVTNPEPLRTQNIADDSAPLKRAFKMVRGNSVPKFNYNEPPPKMKPNVDKRKKCKQLCRYRKCAKNVCKKSKKKKQCMEKCTKQCFKQKCNK</sequence>
<evidence type="ECO:0000256" key="1">
    <source>
        <dbReference type="RuleBase" id="RU000411"/>
    </source>
</evidence>
<dbReference type="EMBL" id="CAIIXF020000002">
    <property type="protein sequence ID" value="CAH1776292.1"/>
    <property type="molecule type" value="Genomic_DNA"/>
</dbReference>
<dbReference type="SMART" id="SM00093">
    <property type="entry name" value="SERPIN"/>
    <property type="match status" value="1"/>
</dbReference>
<reference evidence="2" key="1">
    <citation type="submission" date="2022-03" db="EMBL/GenBank/DDBJ databases">
        <authorList>
            <person name="Martin C."/>
        </authorList>
    </citation>
    <scope>NUCLEOTIDE SEQUENCE</scope>
</reference>
<dbReference type="Proteomes" id="UP000749559">
    <property type="component" value="Unassembled WGS sequence"/>
</dbReference>
<evidence type="ECO:0000313" key="3">
    <source>
        <dbReference type="Proteomes" id="UP000749559"/>
    </source>
</evidence>
<gene>
    <name evidence="2" type="ORF">OFUS_LOCUS3480</name>
</gene>
<evidence type="ECO:0000313" key="2">
    <source>
        <dbReference type="EMBL" id="CAH1776292.1"/>
    </source>
</evidence>
<dbReference type="Pfam" id="PF00079">
    <property type="entry name" value="Serpin"/>
    <property type="match status" value="1"/>
</dbReference>
<dbReference type="GO" id="GO:0005615">
    <property type="term" value="C:extracellular space"/>
    <property type="evidence" value="ECO:0007669"/>
    <property type="project" value="InterPro"/>
</dbReference>
<comment type="caution">
    <text evidence="2">The sequence shown here is derived from an EMBL/GenBank/DDBJ whole genome shotgun (WGS) entry which is preliminary data.</text>
</comment>
<feature type="non-terminal residue" evidence="2">
    <location>
        <position position="1"/>
    </location>
</feature>
<dbReference type="PANTHER" id="PTHR11461">
    <property type="entry name" value="SERINE PROTEASE INHIBITOR, SERPIN"/>
    <property type="match status" value="1"/>
</dbReference>
<keyword evidence="3" id="KW-1185">Reference proteome</keyword>
<organism evidence="2 3">
    <name type="scientific">Owenia fusiformis</name>
    <name type="common">Polychaete worm</name>
    <dbReference type="NCBI Taxonomy" id="6347"/>
    <lineage>
        <taxon>Eukaryota</taxon>
        <taxon>Metazoa</taxon>
        <taxon>Spiralia</taxon>
        <taxon>Lophotrochozoa</taxon>
        <taxon>Annelida</taxon>
        <taxon>Polychaeta</taxon>
        <taxon>Sedentaria</taxon>
        <taxon>Canalipalpata</taxon>
        <taxon>Sabellida</taxon>
        <taxon>Oweniida</taxon>
        <taxon>Oweniidae</taxon>
        <taxon>Owenia</taxon>
    </lineage>
</organism>
<dbReference type="Gene3D" id="2.30.39.10">
    <property type="entry name" value="Alpha-1-antitrypsin, domain 1"/>
    <property type="match status" value="1"/>
</dbReference>
<dbReference type="OrthoDB" id="671595at2759"/>
<dbReference type="InterPro" id="IPR042178">
    <property type="entry name" value="Serpin_sf_1"/>
</dbReference>
<dbReference type="Gene3D" id="3.30.497.10">
    <property type="entry name" value="Antithrombin, subunit I, domain 2"/>
    <property type="match status" value="1"/>
</dbReference>
<comment type="similarity">
    <text evidence="1">Belongs to the serpin family.</text>
</comment>